<keyword evidence="1" id="KW-0472">Membrane</keyword>
<proteinExistence type="predicted"/>
<evidence type="ECO:0000313" key="2">
    <source>
        <dbReference type="EMBL" id="QBH14297.1"/>
    </source>
</evidence>
<keyword evidence="1" id="KW-0812">Transmembrane</keyword>
<reference evidence="2 3" key="1">
    <citation type="submission" date="2019-02" db="EMBL/GenBank/DDBJ databases">
        <title>Complete genome sequence of Desulfobacter hydrogenophilus AcRS1.</title>
        <authorList>
            <person name="Marietou A."/>
            <person name="Lund M.B."/>
            <person name="Marshall I.P.G."/>
            <person name="Schreiber L."/>
            <person name="Jorgensen B."/>
        </authorList>
    </citation>
    <scope>NUCLEOTIDE SEQUENCE [LARGE SCALE GENOMIC DNA]</scope>
    <source>
        <strain evidence="2 3">AcRS1</strain>
    </source>
</reference>
<evidence type="ECO:0000313" key="3">
    <source>
        <dbReference type="Proteomes" id="UP000293902"/>
    </source>
</evidence>
<keyword evidence="3" id="KW-1185">Reference proteome</keyword>
<dbReference type="RefSeq" id="WP_131072094.1">
    <property type="nucleotide sequence ID" value="NZ_CP036313.1"/>
</dbReference>
<name>A0ABX5RI04_9BACT</name>
<feature type="transmembrane region" description="Helical" evidence="1">
    <location>
        <begin position="6"/>
        <end position="26"/>
    </location>
</feature>
<sequence length="136" mass="15488">MPENEILIRTCFGVIGFIAGFFSHILSDKFRLRLDVGADLVGLLHVEILTIGSGQRSVGVTNADAIRDLVQVIDRYRDLLITRRRRSIFDKAYKGYKDQIDKKNLHQESDDCVTTFGYKNYITAGQSLWAMIAFIE</sequence>
<protein>
    <submittedName>
        <fullName evidence="2">Uncharacterized protein</fullName>
    </submittedName>
</protein>
<keyword evidence="1" id="KW-1133">Transmembrane helix</keyword>
<organism evidence="2 3">
    <name type="scientific">Desulfobacter hydrogenophilus</name>
    <dbReference type="NCBI Taxonomy" id="2291"/>
    <lineage>
        <taxon>Bacteria</taxon>
        <taxon>Pseudomonadati</taxon>
        <taxon>Thermodesulfobacteriota</taxon>
        <taxon>Desulfobacteria</taxon>
        <taxon>Desulfobacterales</taxon>
        <taxon>Desulfobacteraceae</taxon>
        <taxon>Desulfobacter</taxon>
    </lineage>
</organism>
<dbReference type="EMBL" id="CP036313">
    <property type="protein sequence ID" value="QBH14297.1"/>
    <property type="molecule type" value="Genomic_DNA"/>
</dbReference>
<gene>
    <name evidence="2" type="ORF">EYB58_16065</name>
</gene>
<evidence type="ECO:0000256" key="1">
    <source>
        <dbReference type="SAM" id="Phobius"/>
    </source>
</evidence>
<accession>A0ABX5RI04</accession>
<dbReference type="Proteomes" id="UP000293902">
    <property type="component" value="Chromosome"/>
</dbReference>